<dbReference type="Proteomes" id="UP000192472">
    <property type="component" value="Unassembled WGS sequence"/>
</dbReference>
<dbReference type="InterPro" id="IPR001567">
    <property type="entry name" value="Pept_M3A_M3B_dom"/>
</dbReference>
<dbReference type="RefSeq" id="WP_084372702.1">
    <property type="nucleotide sequence ID" value="NZ_FWYF01000002.1"/>
</dbReference>
<evidence type="ECO:0000256" key="1">
    <source>
        <dbReference type="ARBA" id="ARBA00006040"/>
    </source>
</evidence>
<sequence length="680" mass="77990">MAHSNPLLESFNTPFGVPPFAEIKLEHYKPGIEKLIEKSRSEIEVIANQTEAPSFENTIVSLERGGRDLDQAAEVFFNLNSAETSDEMQALANELSPMLTEFSNEIMQNTALFERVKSIYDNQANFTLDKEDQMLLRKTYLGFVRSGANLNEEDKKKYRELSNALAMASLKFGENVLAETNSYELLLQNPDDLKGLPDGAIDAAALAAEEKGHKGMWLFTLQAPSFLPFMEYAENRELREKMYKAYMSKAYKGDDLDNQEKVKEIVRLRFEMAKVLGYNTYADYVLEERMAEKPEKVKDFLNDLLKKAWPKAKEEVEELKAYIKKLGDNIALERWDWAFYSQKLKNEKYQLDDEMLRPYFQMEKAVDGIFEVAKKLYGLTFKKNNNIPVYHKDVQAYEVLDESGKHISVFYADFFPRAGKRGGAWMTSYRGQWKTDTDHRPVVSIVCNFTPPTASKPSLLTYNEVETLFHEFGHALHGMLADGKYNSLSGTSVYWDFVELPSQILENWLMEKECLDLFASHYQTGESIPEDLIEKIKASSNYHEAYQTLRQLSFGLMDMAWHSLTEENIEISDVASFEQDAMKQTELFKPIPGTCMSTQFSHIFQGGYAAGYYSYKWAEVLDADAFSVFKSKGLFDHTTAKSFRDNILSKGGSEHPMELYKRFRGQEPTVDALLERSGLK</sequence>
<feature type="domain" description="Peptidase M3A/M3B catalytic" evidence="8">
    <location>
        <begin position="229"/>
        <end position="678"/>
    </location>
</feature>
<dbReference type="STRING" id="692418.SAMN04488029_2025"/>
<dbReference type="GO" id="GO:0005829">
    <property type="term" value="C:cytosol"/>
    <property type="evidence" value="ECO:0007669"/>
    <property type="project" value="UniProtKB-ARBA"/>
</dbReference>
<dbReference type="InterPro" id="IPR024080">
    <property type="entry name" value="Neurolysin/TOP_N"/>
</dbReference>
<dbReference type="CDD" id="cd06456">
    <property type="entry name" value="M3A_DCP"/>
    <property type="match status" value="1"/>
</dbReference>
<dbReference type="Gene3D" id="3.40.390.10">
    <property type="entry name" value="Collagenase (Catalytic Domain)"/>
    <property type="match status" value="1"/>
</dbReference>
<dbReference type="OrthoDB" id="9773538at2"/>
<dbReference type="Gene3D" id="1.20.1050.40">
    <property type="entry name" value="Endopeptidase. Chain P, domain 1"/>
    <property type="match status" value="1"/>
</dbReference>
<evidence type="ECO:0000259" key="8">
    <source>
        <dbReference type="Pfam" id="PF01432"/>
    </source>
</evidence>
<dbReference type="AlphaFoldDB" id="A0A1W2GD82"/>
<dbReference type="PANTHER" id="PTHR43660">
    <property type="entry name" value="DIPEPTIDYL CARBOXYPEPTIDASE"/>
    <property type="match status" value="1"/>
</dbReference>
<dbReference type="GO" id="GO:0046872">
    <property type="term" value="F:metal ion binding"/>
    <property type="evidence" value="ECO:0007669"/>
    <property type="project" value="UniProtKB-UniRule"/>
</dbReference>
<dbReference type="InterPro" id="IPR024079">
    <property type="entry name" value="MetalloPept_cat_dom_sf"/>
</dbReference>
<dbReference type="Gene3D" id="1.10.1370.10">
    <property type="entry name" value="Neurolysin, domain 3"/>
    <property type="match status" value="1"/>
</dbReference>
<evidence type="ECO:0000313" key="10">
    <source>
        <dbReference type="Proteomes" id="UP000192472"/>
    </source>
</evidence>
<accession>A0A1W2GD82</accession>
<evidence type="ECO:0000313" key="9">
    <source>
        <dbReference type="EMBL" id="SMD34474.1"/>
    </source>
</evidence>
<dbReference type="GO" id="GO:0004180">
    <property type="term" value="F:carboxypeptidase activity"/>
    <property type="evidence" value="ECO:0007669"/>
    <property type="project" value="TreeGrafter"/>
</dbReference>
<dbReference type="Pfam" id="PF01432">
    <property type="entry name" value="Peptidase_M3"/>
    <property type="match status" value="1"/>
</dbReference>
<evidence type="ECO:0000256" key="6">
    <source>
        <dbReference type="ARBA" id="ARBA00023049"/>
    </source>
</evidence>
<keyword evidence="2 7" id="KW-0645">Protease</keyword>
<keyword evidence="5 7" id="KW-0862">Zinc</keyword>
<proteinExistence type="inferred from homology"/>
<dbReference type="InterPro" id="IPR034005">
    <property type="entry name" value="M3A_DCP"/>
</dbReference>
<dbReference type="PANTHER" id="PTHR43660:SF1">
    <property type="entry name" value="DIPEPTIDYL CARBOXYPEPTIDASE"/>
    <property type="match status" value="1"/>
</dbReference>
<name>A0A1W2GD82_REIFA</name>
<dbReference type="InterPro" id="IPR024077">
    <property type="entry name" value="Neurolysin/TOP_dom2"/>
</dbReference>
<keyword evidence="3 7" id="KW-0479">Metal-binding</keyword>
<dbReference type="GO" id="GO:0004222">
    <property type="term" value="F:metalloendopeptidase activity"/>
    <property type="evidence" value="ECO:0007669"/>
    <property type="project" value="InterPro"/>
</dbReference>
<comment type="similarity">
    <text evidence="1 7">Belongs to the peptidase M3 family.</text>
</comment>
<protein>
    <submittedName>
        <fullName evidence="9">Peptidyl-dipeptidase Dcp</fullName>
    </submittedName>
</protein>
<gene>
    <name evidence="9" type="ORF">SAMN04488029_2025</name>
</gene>
<dbReference type="GO" id="GO:0006508">
    <property type="term" value="P:proteolysis"/>
    <property type="evidence" value="ECO:0007669"/>
    <property type="project" value="UniProtKB-KW"/>
</dbReference>
<keyword evidence="10" id="KW-1185">Reference proteome</keyword>
<evidence type="ECO:0000256" key="3">
    <source>
        <dbReference type="ARBA" id="ARBA00022723"/>
    </source>
</evidence>
<keyword evidence="6 7" id="KW-0482">Metalloprotease</keyword>
<evidence type="ECO:0000256" key="5">
    <source>
        <dbReference type="ARBA" id="ARBA00022833"/>
    </source>
</evidence>
<dbReference type="SUPFAM" id="SSF55486">
    <property type="entry name" value="Metalloproteases ('zincins'), catalytic domain"/>
    <property type="match status" value="1"/>
</dbReference>
<dbReference type="FunFam" id="3.40.390.10:FF:000009">
    <property type="entry name" value="Oligopeptidase A"/>
    <property type="match status" value="1"/>
</dbReference>
<dbReference type="EMBL" id="FWYF01000002">
    <property type="protein sequence ID" value="SMD34474.1"/>
    <property type="molecule type" value="Genomic_DNA"/>
</dbReference>
<keyword evidence="4 7" id="KW-0378">Hydrolase</keyword>
<organism evidence="9 10">
    <name type="scientific">Reichenbachiella faecimaris</name>
    <dbReference type="NCBI Taxonomy" id="692418"/>
    <lineage>
        <taxon>Bacteria</taxon>
        <taxon>Pseudomonadati</taxon>
        <taxon>Bacteroidota</taxon>
        <taxon>Cytophagia</taxon>
        <taxon>Cytophagales</taxon>
        <taxon>Reichenbachiellaceae</taxon>
        <taxon>Reichenbachiella</taxon>
    </lineage>
</organism>
<evidence type="ECO:0000256" key="7">
    <source>
        <dbReference type="RuleBase" id="RU003435"/>
    </source>
</evidence>
<evidence type="ECO:0000256" key="2">
    <source>
        <dbReference type="ARBA" id="ARBA00022670"/>
    </source>
</evidence>
<evidence type="ECO:0000256" key="4">
    <source>
        <dbReference type="ARBA" id="ARBA00022801"/>
    </source>
</evidence>
<comment type="cofactor">
    <cofactor evidence="7">
        <name>Zn(2+)</name>
        <dbReference type="ChEBI" id="CHEBI:29105"/>
    </cofactor>
    <text evidence="7">Binds 1 zinc ion.</text>
</comment>
<dbReference type="InterPro" id="IPR045090">
    <property type="entry name" value="Pept_M3A_M3B"/>
</dbReference>
<reference evidence="9 10" key="1">
    <citation type="submission" date="2017-04" db="EMBL/GenBank/DDBJ databases">
        <authorList>
            <person name="Afonso C.L."/>
            <person name="Miller P.J."/>
            <person name="Scott M.A."/>
            <person name="Spackman E."/>
            <person name="Goraichik I."/>
            <person name="Dimitrov K.M."/>
            <person name="Suarez D.L."/>
            <person name="Swayne D.E."/>
        </authorList>
    </citation>
    <scope>NUCLEOTIDE SEQUENCE [LARGE SCALE GENOMIC DNA]</scope>
    <source>
        <strain evidence="9 10">DSM 26133</strain>
    </source>
</reference>